<comment type="caution">
    <text evidence="2">The sequence shown here is derived from an EMBL/GenBank/DDBJ whole genome shotgun (WGS) entry which is preliminary data.</text>
</comment>
<sequence length="221" mass="26266">MMMKHIIIIQEFQLIKIVMNETLDNDNTDNLSNSDLYLLNQEEIPFVNLWSSFSKIFIKSILRSTKRYSTYEKEIRRNFLISLLAVIITSGVYFIITFYTWIMDGYTQKNIHDISGYTERAMFFSSIFLIFTAALGLIGVRFKFKPMIVLYILMNIISFCFQYYSIKQIHSIVVNVEEIWHLHGGILIQLILKKVFKVSLIVVVIWIIWIMLYQWIYVPKK</sequence>
<dbReference type="EMBL" id="MCOG01000440">
    <property type="protein sequence ID" value="ORY06267.1"/>
    <property type="molecule type" value="Genomic_DNA"/>
</dbReference>
<protein>
    <submittedName>
        <fullName evidence="2">Uncharacterized protein</fullName>
    </submittedName>
</protein>
<keyword evidence="3" id="KW-1185">Reference proteome</keyword>
<reference evidence="2 3" key="1">
    <citation type="submission" date="2016-08" db="EMBL/GenBank/DDBJ databases">
        <title>A Parts List for Fungal Cellulosomes Revealed by Comparative Genomics.</title>
        <authorList>
            <consortium name="DOE Joint Genome Institute"/>
            <person name="Haitjema C.H."/>
            <person name="Gilmore S.P."/>
            <person name="Henske J.K."/>
            <person name="Solomon K.V."/>
            <person name="De Groot R."/>
            <person name="Kuo A."/>
            <person name="Mondo S.J."/>
            <person name="Salamov A.A."/>
            <person name="Labutti K."/>
            <person name="Zhao Z."/>
            <person name="Chiniquy J."/>
            <person name="Barry K."/>
            <person name="Brewer H.M."/>
            <person name="Purvine S.O."/>
            <person name="Wright A.T."/>
            <person name="Boxma B."/>
            <person name="Van Alen T."/>
            <person name="Hackstein J.H."/>
            <person name="Baker S.E."/>
            <person name="Grigoriev I.V."/>
            <person name="O'Malley M.A."/>
        </authorList>
    </citation>
    <scope>NUCLEOTIDE SEQUENCE [LARGE SCALE GENOMIC DNA]</scope>
    <source>
        <strain evidence="2 3">G1</strain>
    </source>
</reference>
<evidence type="ECO:0000313" key="3">
    <source>
        <dbReference type="Proteomes" id="UP000193920"/>
    </source>
</evidence>
<dbReference type="AlphaFoldDB" id="A0A1Y1Z8D4"/>
<keyword evidence="1" id="KW-0812">Transmembrane</keyword>
<feature type="transmembrane region" description="Helical" evidence="1">
    <location>
        <begin position="199"/>
        <end position="218"/>
    </location>
</feature>
<organism evidence="2 3">
    <name type="scientific">Neocallimastix californiae</name>
    <dbReference type="NCBI Taxonomy" id="1754190"/>
    <lineage>
        <taxon>Eukaryota</taxon>
        <taxon>Fungi</taxon>
        <taxon>Fungi incertae sedis</taxon>
        <taxon>Chytridiomycota</taxon>
        <taxon>Chytridiomycota incertae sedis</taxon>
        <taxon>Neocallimastigomycetes</taxon>
        <taxon>Neocallimastigales</taxon>
        <taxon>Neocallimastigaceae</taxon>
        <taxon>Neocallimastix</taxon>
    </lineage>
</organism>
<proteinExistence type="predicted"/>
<dbReference type="Proteomes" id="UP000193920">
    <property type="component" value="Unassembled WGS sequence"/>
</dbReference>
<feature type="transmembrane region" description="Helical" evidence="1">
    <location>
        <begin position="122"/>
        <end position="140"/>
    </location>
</feature>
<keyword evidence="1" id="KW-0472">Membrane</keyword>
<evidence type="ECO:0000313" key="2">
    <source>
        <dbReference type="EMBL" id="ORY06267.1"/>
    </source>
</evidence>
<feature type="transmembrane region" description="Helical" evidence="1">
    <location>
        <begin position="147"/>
        <end position="166"/>
    </location>
</feature>
<feature type="transmembrane region" description="Helical" evidence="1">
    <location>
        <begin position="79"/>
        <end position="102"/>
    </location>
</feature>
<name>A0A1Y1Z8D4_9FUNG</name>
<evidence type="ECO:0000256" key="1">
    <source>
        <dbReference type="SAM" id="Phobius"/>
    </source>
</evidence>
<keyword evidence="1" id="KW-1133">Transmembrane helix</keyword>
<accession>A0A1Y1Z8D4</accession>
<gene>
    <name evidence="2" type="ORF">LY90DRAFT_209991</name>
</gene>